<organism evidence="2">
    <name type="scientific">Entomoneis paludosa</name>
    <dbReference type="NCBI Taxonomy" id="265537"/>
    <lineage>
        <taxon>Eukaryota</taxon>
        <taxon>Sar</taxon>
        <taxon>Stramenopiles</taxon>
        <taxon>Ochrophyta</taxon>
        <taxon>Bacillariophyta</taxon>
        <taxon>Bacillariophyceae</taxon>
        <taxon>Bacillariophycidae</taxon>
        <taxon>Entomoneidaceae</taxon>
        <taxon>Entomoneis</taxon>
    </lineage>
</organism>
<dbReference type="AlphaFoldDB" id="A0A7S3DWT7"/>
<name>A0A7S3DWT7_9STRA</name>
<dbReference type="EMBL" id="HBHT01037946">
    <property type="protein sequence ID" value="CAD9991678.1"/>
    <property type="molecule type" value="Transcribed_RNA"/>
</dbReference>
<feature type="coiled-coil region" evidence="1">
    <location>
        <begin position="119"/>
        <end position="153"/>
    </location>
</feature>
<keyword evidence="1" id="KW-0175">Coiled coil</keyword>
<proteinExistence type="predicted"/>
<protein>
    <submittedName>
        <fullName evidence="2">Uncharacterized protein</fullName>
    </submittedName>
</protein>
<evidence type="ECO:0000313" key="2">
    <source>
        <dbReference type="EMBL" id="CAD9991678.1"/>
    </source>
</evidence>
<sequence length="271" mass="30768">MKGRQTALASNQKHEPSTLCYRKSLCIVFLGIALLTLNSSLETRNACYVQALTPFRATSQNVNSRNVFGYSSFLQKRIMASSSSEPETEIMSLTNHSSEDALVLVETEDKNKAEIPASALTLQQQALALRREAEDLRQALEQSKQEKALAEIQKVDGWIDTLLIECNVNDELQVLQTVDQVMDRLVQDRYSAEQIHKIFARMRQLRPQTCRSNCSPLLQLLLEAVGQLDDLERTDNPNKRWSGRVETVLQKKLFALDWGIELDDEENVLDE</sequence>
<evidence type="ECO:0000256" key="1">
    <source>
        <dbReference type="SAM" id="Coils"/>
    </source>
</evidence>
<reference evidence="2" key="1">
    <citation type="submission" date="2021-01" db="EMBL/GenBank/DDBJ databases">
        <authorList>
            <person name="Corre E."/>
            <person name="Pelletier E."/>
            <person name="Niang G."/>
            <person name="Scheremetjew M."/>
            <person name="Finn R."/>
            <person name="Kale V."/>
            <person name="Holt S."/>
            <person name="Cochrane G."/>
            <person name="Meng A."/>
            <person name="Brown T."/>
            <person name="Cohen L."/>
        </authorList>
    </citation>
    <scope>NUCLEOTIDE SEQUENCE</scope>
    <source>
        <strain evidence="2">CCMP125</strain>
    </source>
</reference>
<accession>A0A7S3DWT7</accession>
<gene>
    <name evidence="2" type="ORF">APAL1065_LOCUS25490</name>
</gene>